<evidence type="ECO:0000256" key="4">
    <source>
        <dbReference type="ARBA" id="ARBA00008236"/>
    </source>
</evidence>
<dbReference type="Gene3D" id="3.40.1830.10">
    <property type="entry name" value="Thermophilic metalloprotease (M29)"/>
    <property type="match status" value="1"/>
</dbReference>
<evidence type="ECO:0000256" key="3">
    <source>
        <dbReference type="ARBA" id="ARBA00001947"/>
    </source>
</evidence>
<dbReference type="InterPro" id="IPR000787">
    <property type="entry name" value="Peptidase_M29"/>
</dbReference>
<gene>
    <name evidence="10" type="ORF">LCGC14_0563830</name>
</gene>
<dbReference type="GO" id="GO:0046872">
    <property type="term" value="F:metal ion binding"/>
    <property type="evidence" value="ECO:0007669"/>
    <property type="project" value="UniProtKB-KW"/>
</dbReference>
<comment type="cofactor">
    <cofactor evidence="1">
        <name>Co(2+)</name>
        <dbReference type="ChEBI" id="CHEBI:48828"/>
    </cofactor>
</comment>
<dbReference type="PRINTS" id="PR00919">
    <property type="entry name" value="THERMOPTASE"/>
</dbReference>
<dbReference type="PANTHER" id="PTHR34448">
    <property type="entry name" value="AMINOPEPTIDASE"/>
    <property type="match status" value="1"/>
</dbReference>
<evidence type="ECO:0000256" key="7">
    <source>
        <dbReference type="ARBA" id="ARBA00022723"/>
    </source>
</evidence>
<keyword evidence="7" id="KW-0479">Metal-binding</keyword>
<keyword evidence="8" id="KW-0378">Hydrolase</keyword>
<protein>
    <recommendedName>
        <fullName evidence="11">Aminopeptidase</fullName>
    </recommendedName>
</protein>
<proteinExistence type="inferred from homology"/>
<accession>A0A0F9S4Y3</accession>
<evidence type="ECO:0000313" key="10">
    <source>
        <dbReference type="EMBL" id="KKN57302.1"/>
    </source>
</evidence>
<dbReference type="Pfam" id="PF02073">
    <property type="entry name" value="Peptidase_M29"/>
    <property type="match status" value="1"/>
</dbReference>
<dbReference type="GO" id="GO:0006508">
    <property type="term" value="P:proteolysis"/>
    <property type="evidence" value="ECO:0007669"/>
    <property type="project" value="UniProtKB-KW"/>
</dbReference>
<keyword evidence="9" id="KW-0482">Metalloprotease</keyword>
<name>A0A0F9S4Y3_9ZZZZ</name>
<evidence type="ECO:0000256" key="5">
    <source>
        <dbReference type="ARBA" id="ARBA00022438"/>
    </source>
</evidence>
<evidence type="ECO:0000256" key="8">
    <source>
        <dbReference type="ARBA" id="ARBA00022801"/>
    </source>
</evidence>
<sequence>MSSEFEQNLEKYAEVILKVGLNLQKGQRLLILSMRETPLLELAPFVELITNKAYKMGAKFVEVIWNDPQLDLIRFQHAPRDSFEEFPTWISNAALEFAEKGDATLLLNADIPDLFVDQDPELMAIKRQTFYKHFKPAIDLRVKNATNWAIVAAPVDGWTEKIFPDIPPDKRKTKMWDTIFDICRVKQKDPVSAWNDHFDQLHGRTNYLNHKQYNALKLEAPGTDLTIGLPKGHIWEGGREKSQNGIDFTANIPTEEIYTLPHKDKTEGVVTASKPLYFGGTRIEDFKLKFSEGKVIEATAGKGQKFLVQFIKTDEGASHLGEIALVPHSSPISQSGLLFYNGLIDENASCHIALGRAYSSCLENGNKMPDEEFMAAGGNISLIHIDFMIGSGEMDMDGIMEDETSEPIMRKGEWAFEV</sequence>
<dbReference type="SUPFAM" id="SSF144052">
    <property type="entry name" value="Thermophilic metalloprotease-like"/>
    <property type="match status" value="1"/>
</dbReference>
<keyword evidence="5" id="KW-0031">Aminopeptidase</keyword>
<comment type="cofactor">
    <cofactor evidence="3">
        <name>Zn(2+)</name>
        <dbReference type="ChEBI" id="CHEBI:29105"/>
    </cofactor>
</comment>
<dbReference type="PANTHER" id="PTHR34448:SF3">
    <property type="entry name" value="AMINOPEPTIDASE AMPS"/>
    <property type="match status" value="1"/>
</dbReference>
<evidence type="ECO:0000256" key="6">
    <source>
        <dbReference type="ARBA" id="ARBA00022670"/>
    </source>
</evidence>
<comment type="cofactor">
    <cofactor evidence="2">
        <name>Mg(2+)</name>
        <dbReference type="ChEBI" id="CHEBI:18420"/>
    </cofactor>
</comment>
<comment type="caution">
    <text evidence="10">The sequence shown here is derived from an EMBL/GenBank/DDBJ whole genome shotgun (WGS) entry which is preliminary data.</text>
</comment>
<dbReference type="EMBL" id="LAZR01000810">
    <property type="protein sequence ID" value="KKN57302.1"/>
    <property type="molecule type" value="Genomic_DNA"/>
</dbReference>
<evidence type="ECO:0000256" key="9">
    <source>
        <dbReference type="ARBA" id="ARBA00023049"/>
    </source>
</evidence>
<comment type="similarity">
    <text evidence="4">Belongs to the peptidase M29 family.</text>
</comment>
<dbReference type="InterPro" id="IPR035097">
    <property type="entry name" value="M29_N-terminal"/>
</dbReference>
<evidence type="ECO:0008006" key="11">
    <source>
        <dbReference type="Google" id="ProtNLM"/>
    </source>
</evidence>
<dbReference type="InterPro" id="IPR052170">
    <property type="entry name" value="M29_Exopeptidase"/>
</dbReference>
<evidence type="ECO:0000256" key="1">
    <source>
        <dbReference type="ARBA" id="ARBA00001941"/>
    </source>
</evidence>
<organism evidence="10">
    <name type="scientific">marine sediment metagenome</name>
    <dbReference type="NCBI Taxonomy" id="412755"/>
    <lineage>
        <taxon>unclassified sequences</taxon>
        <taxon>metagenomes</taxon>
        <taxon>ecological metagenomes</taxon>
    </lineage>
</organism>
<dbReference type="GO" id="GO:0004177">
    <property type="term" value="F:aminopeptidase activity"/>
    <property type="evidence" value="ECO:0007669"/>
    <property type="project" value="UniProtKB-KW"/>
</dbReference>
<keyword evidence="6" id="KW-0645">Protease</keyword>
<dbReference type="AlphaFoldDB" id="A0A0F9S4Y3"/>
<evidence type="ECO:0000256" key="2">
    <source>
        <dbReference type="ARBA" id="ARBA00001946"/>
    </source>
</evidence>
<dbReference type="GO" id="GO:0008237">
    <property type="term" value="F:metallopeptidase activity"/>
    <property type="evidence" value="ECO:0007669"/>
    <property type="project" value="UniProtKB-KW"/>
</dbReference>
<reference evidence="10" key="1">
    <citation type="journal article" date="2015" name="Nature">
        <title>Complex archaea that bridge the gap between prokaryotes and eukaryotes.</title>
        <authorList>
            <person name="Spang A."/>
            <person name="Saw J.H."/>
            <person name="Jorgensen S.L."/>
            <person name="Zaremba-Niedzwiedzka K."/>
            <person name="Martijn J."/>
            <person name="Lind A.E."/>
            <person name="van Eijk R."/>
            <person name="Schleper C."/>
            <person name="Guy L."/>
            <person name="Ettema T.J."/>
        </authorList>
    </citation>
    <scope>NUCLEOTIDE SEQUENCE</scope>
</reference>